<reference evidence="12 13" key="1">
    <citation type="submission" date="2019-03" db="EMBL/GenBank/DDBJ databases">
        <title>Genomic Encyclopedia of Type Strains, Phase III (KMG-III): the genomes of soil and plant-associated and newly described type strains.</title>
        <authorList>
            <person name="Whitman W."/>
        </authorList>
    </citation>
    <scope>NUCLEOTIDE SEQUENCE [LARGE SCALE GENOMIC DNA]</scope>
    <source>
        <strain evidence="12 13">CGMCC 1.12801</strain>
    </source>
</reference>
<evidence type="ECO:0000313" key="12">
    <source>
        <dbReference type="EMBL" id="TDS13861.1"/>
    </source>
</evidence>
<evidence type="ECO:0000313" key="13">
    <source>
        <dbReference type="Proteomes" id="UP000294752"/>
    </source>
</evidence>
<comment type="subcellular location">
    <subcellularLocation>
        <location evidence="1 10">Cell membrane</location>
        <topology evidence="1 10">Multi-pass membrane protein</topology>
    </subcellularLocation>
</comment>
<keyword evidence="9 10" id="KW-0472">Membrane</keyword>
<comment type="similarity">
    <text evidence="2 10">Belongs to the SecG family.</text>
</comment>
<keyword evidence="6 10" id="KW-0653">Protein transport</keyword>
<dbReference type="PANTHER" id="PTHR34182:SF1">
    <property type="entry name" value="PROTEIN-EXPORT MEMBRANE PROTEIN SECG"/>
    <property type="match status" value="1"/>
</dbReference>
<evidence type="ECO:0000256" key="6">
    <source>
        <dbReference type="ARBA" id="ARBA00022927"/>
    </source>
</evidence>
<evidence type="ECO:0000256" key="7">
    <source>
        <dbReference type="ARBA" id="ARBA00022989"/>
    </source>
</evidence>
<dbReference type="AlphaFoldDB" id="A0A4R7D1D4"/>
<evidence type="ECO:0000256" key="8">
    <source>
        <dbReference type="ARBA" id="ARBA00023010"/>
    </source>
</evidence>
<evidence type="ECO:0000256" key="11">
    <source>
        <dbReference type="SAM" id="MobiDB-lite"/>
    </source>
</evidence>
<evidence type="ECO:0000256" key="1">
    <source>
        <dbReference type="ARBA" id="ARBA00004651"/>
    </source>
</evidence>
<feature type="region of interest" description="Disordered" evidence="11">
    <location>
        <begin position="95"/>
        <end position="136"/>
    </location>
</feature>
<feature type="transmembrane region" description="Helical" evidence="10">
    <location>
        <begin position="71"/>
        <end position="90"/>
    </location>
</feature>
<keyword evidence="4 10" id="KW-1003">Cell membrane</keyword>
<evidence type="ECO:0000256" key="4">
    <source>
        <dbReference type="ARBA" id="ARBA00022475"/>
    </source>
</evidence>
<dbReference type="NCBIfam" id="TIGR00810">
    <property type="entry name" value="secG"/>
    <property type="match status" value="1"/>
</dbReference>
<keyword evidence="5 10" id="KW-0812">Transmembrane</keyword>
<dbReference type="GO" id="GO:0043952">
    <property type="term" value="P:protein transport by the Sec complex"/>
    <property type="evidence" value="ECO:0007669"/>
    <property type="project" value="TreeGrafter"/>
</dbReference>
<dbReference type="GO" id="GO:0009306">
    <property type="term" value="P:protein secretion"/>
    <property type="evidence" value="ECO:0007669"/>
    <property type="project" value="UniProtKB-UniRule"/>
</dbReference>
<dbReference type="EMBL" id="SNZV01000004">
    <property type="protein sequence ID" value="TDS13861.1"/>
    <property type="molecule type" value="Genomic_DNA"/>
</dbReference>
<dbReference type="GO" id="GO:0005886">
    <property type="term" value="C:plasma membrane"/>
    <property type="evidence" value="ECO:0007669"/>
    <property type="project" value="UniProtKB-SubCell"/>
</dbReference>
<sequence length="136" mass="14342">MRPKLKGWKRNYINDYKEMQTFLIILIVLTSVLLALMVLIQNPKGGGLSSGFAGSSNLMGVQRTGDFLEKGTWGLAIALMVFCLAINIVGPSSGQRPGGLGDQIEAPAQTSPLNLNGPAQQQAPATTAPATADTTK</sequence>
<accession>A0A4R7D1D4</accession>
<dbReference type="GO" id="GO:0065002">
    <property type="term" value="P:intracellular protein transmembrane transport"/>
    <property type="evidence" value="ECO:0007669"/>
    <property type="project" value="TreeGrafter"/>
</dbReference>
<dbReference type="Proteomes" id="UP000294752">
    <property type="component" value="Unassembled WGS sequence"/>
</dbReference>
<evidence type="ECO:0000256" key="2">
    <source>
        <dbReference type="ARBA" id="ARBA00008445"/>
    </source>
</evidence>
<name>A0A4R7D1D4_9SPHI</name>
<evidence type="ECO:0000256" key="3">
    <source>
        <dbReference type="ARBA" id="ARBA00022448"/>
    </source>
</evidence>
<dbReference type="PANTHER" id="PTHR34182">
    <property type="entry name" value="PROTEIN-EXPORT MEMBRANE PROTEIN SECG"/>
    <property type="match status" value="1"/>
</dbReference>
<keyword evidence="3 10" id="KW-0813">Transport</keyword>
<dbReference type="InterPro" id="IPR004692">
    <property type="entry name" value="SecG"/>
</dbReference>
<keyword evidence="8 10" id="KW-0811">Translocation</keyword>
<comment type="function">
    <text evidence="10">Involved in protein export. Participates in an early event of protein translocation.</text>
</comment>
<evidence type="ECO:0000256" key="5">
    <source>
        <dbReference type="ARBA" id="ARBA00022692"/>
    </source>
</evidence>
<evidence type="ECO:0000256" key="10">
    <source>
        <dbReference type="RuleBase" id="RU365087"/>
    </source>
</evidence>
<comment type="caution">
    <text evidence="12">The sequence shown here is derived from an EMBL/GenBank/DDBJ whole genome shotgun (WGS) entry which is preliminary data.</text>
</comment>
<proteinExistence type="inferred from homology"/>
<dbReference type="Pfam" id="PF03840">
    <property type="entry name" value="SecG"/>
    <property type="match status" value="1"/>
</dbReference>
<evidence type="ECO:0000256" key="9">
    <source>
        <dbReference type="ARBA" id="ARBA00023136"/>
    </source>
</evidence>
<keyword evidence="13" id="KW-1185">Reference proteome</keyword>
<feature type="compositionally biased region" description="Low complexity" evidence="11">
    <location>
        <begin position="118"/>
        <end position="136"/>
    </location>
</feature>
<keyword evidence="7 10" id="KW-1133">Transmembrane helix</keyword>
<gene>
    <name evidence="12" type="ORF">B0I21_104187</name>
</gene>
<protein>
    <recommendedName>
        <fullName evidence="10">Protein-export membrane protein SecG</fullName>
    </recommendedName>
</protein>
<dbReference type="GO" id="GO:0015450">
    <property type="term" value="F:protein-transporting ATPase activity"/>
    <property type="evidence" value="ECO:0007669"/>
    <property type="project" value="UniProtKB-UniRule"/>
</dbReference>
<organism evidence="12 13">
    <name type="scientific">Sphingobacterium paludis</name>
    <dbReference type="NCBI Taxonomy" id="1476465"/>
    <lineage>
        <taxon>Bacteria</taxon>
        <taxon>Pseudomonadati</taxon>
        <taxon>Bacteroidota</taxon>
        <taxon>Sphingobacteriia</taxon>
        <taxon>Sphingobacteriales</taxon>
        <taxon>Sphingobacteriaceae</taxon>
        <taxon>Sphingobacterium</taxon>
    </lineage>
</organism>
<feature type="transmembrane region" description="Helical" evidence="10">
    <location>
        <begin position="21"/>
        <end position="40"/>
    </location>
</feature>